<reference evidence="2 3" key="1">
    <citation type="journal article" date="2018" name="Mol. Biol. Evol.">
        <title>Broad Genomic Sampling Reveals a Smut Pathogenic Ancestry of the Fungal Clade Ustilaginomycotina.</title>
        <authorList>
            <person name="Kijpornyongpan T."/>
            <person name="Mondo S.J."/>
            <person name="Barry K."/>
            <person name="Sandor L."/>
            <person name="Lee J."/>
            <person name="Lipzen A."/>
            <person name="Pangilinan J."/>
            <person name="LaButti K."/>
            <person name="Hainaut M."/>
            <person name="Henrissat B."/>
            <person name="Grigoriev I.V."/>
            <person name="Spatafora J.W."/>
            <person name="Aime M.C."/>
        </authorList>
    </citation>
    <scope>NUCLEOTIDE SEQUENCE [LARGE SCALE GENOMIC DNA]</scope>
    <source>
        <strain evidence="2 3">MCA 4198</strain>
    </source>
</reference>
<gene>
    <name evidence="2" type="ORF">FA10DRAFT_257822</name>
</gene>
<feature type="compositionally biased region" description="Low complexity" evidence="1">
    <location>
        <begin position="219"/>
        <end position="236"/>
    </location>
</feature>
<dbReference type="GeneID" id="37041790"/>
<feature type="compositionally biased region" description="Polar residues" evidence="1">
    <location>
        <begin position="20"/>
        <end position="30"/>
    </location>
</feature>
<feature type="compositionally biased region" description="Basic residues" evidence="1">
    <location>
        <begin position="330"/>
        <end position="340"/>
    </location>
</feature>
<dbReference type="OrthoDB" id="3366178at2759"/>
<feature type="compositionally biased region" description="Polar residues" evidence="1">
    <location>
        <begin position="509"/>
        <end position="522"/>
    </location>
</feature>
<feature type="compositionally biased region" description="Polar residues" evidence="1">
    <location>
        <begin position="133"/>
        <end position="146"/>
    </location>
</feature>
<feature type="region of interest" description="Disordered" evidence="1">
    <location>
        <begin position="85"/>
        <end position="252"/>
    </location>
</feature>
<name>A0A316YWP5_9BASI</name>
<feature type="compositionally biased region" description="Basic and acidic residues" evidence="1">
    <location>
        <begin position="597"/>
        <end position="607"/>
    </location>
</feature>
<feature type="compositionally biased region" description="Basic and acidic residues" evidence="1">
    <location>
        <begin position="463"/>
        <end position="472"/>
    </location>
</feature>
<feature type="compositionally biased region" description="Acidic residues" evidence="1">
    <location>
        <begin position="564"/>
        <end position="574"/>
    </location>
</feature>
<evidence type="ECO:0000256" key="1">
    <source>
        <dbReference type="SAM" id="MobiDB-lite"/>
    </source>
</evidence>
<feature type="compositionally biased region" description="Basic and acidic residues" evidence="1">
    <location>
        <begin position="481"/>
        <end position="501"/>
    </location>
</feature>
<dbReference type="EMBL" id="KZ819634">
    <property type="protein sequence ID" value="PWN93552.1"/>
    <property type="molecule type" value="Genomic_DNA"/>
</dbReference>
<feature type="region of interest" description="Disordered" evidence="1">
    <location>
        <begin position="268"/>
        <end position="607"/>
    </location>
</feature>
<feature type="compositionally biased region" description="Low complexity" evidence="1">
    <location>
        <begin position="285"/>
        <end position="295"/>
    </location>
</feature>
<dbReference type="RefSeq" id="XP_025380750.1">
    <property type="nucleotide sequence ID" value="XM_025519874.1"/>
</dbReference>
<organism evidence="2 3">
    <name type="scientific">Acaromyces ingoldii</name>
    <dbReference type="NCBI Taxonomy" id="215250"/>
    <lineage>
        <taxon>Eukaryota</taxon>
        <taxon>Fungi</taxon>
        <taxon>Dikarya</taxon>
        <taxon>Basidiomycota</taxon>
        <taxon>Ustilaginomycotina</taxon>
        <taxon>Exobasidiomycetes</taxon>
        <taxon>Exobasidiales</taxon>
        <taxon>Cryptobasidiaceae</taxon>
        <taxon>Acaromyces</taxon>
    </lineage>
</organism>
<feature type="compositionally biased region" description="Low complexity" evidence="1">
    <location>
        <begin position="160"/>
        <end position="203"/>
    </location>
</feature>
<accession>A0A316YWP5</accession>
<feature type="compositionally biased region" description="Acidic residues" evidence="1">
    <location>
        <begin position="375"/>
        <end position="393"/>
    </location>
</feature>
<dbReference type="AlphaFoldDB" id="A0A316YWP5"/>
<feature type="compositionally biased region" description="Basic and acidic residues" evidence="1">
    <location>
        <begin position="88"/>
        <end position="103"/>
    </location>
</feature>
<proteinExistence type="predicted"/>
<dbReference type="Proteomes" id="UP000245768">
    <property type="component" value="Unassembled WGS sequence"/>
</dbReference>
<feature type="compositionally biased region" description="Low complexity" evidence="1">
    <location>
        <begin position="523"/>
        <end position="538"/>
    </location>
</feature>
<keyword evidence="3" id="KW-1185">Reference proteome</keyword>
<feature type="compositionally biased region" description="Basic and acidic residues" evidence="1">
    <location>
        <begin position="207"/>
        <end position="218"/>
    </location>
</feature>
<feature type="compositionally biased region" description="Basic and acidic residues" evidence="1">
    <location>
        <begin position="410"/>
        <end position="439"/>
    </location>
</feature>
<feature type="region of interest" description="Disordered" evidence="1">
    <location>
        <begin position="1"/>
        <end position="70"/>
    </location>
</feature>
<sequence length="607" mass="64338">MSVATQQQSQQALSPGPESSVGSTNRSVSPSKVGGGILDNAHEAPSRNGKKTKGVMGASGPGGEASQSSSIGSFFKSAFLTQQAGRQIKTDGKPLGKTFERTRPLPNAHEGAEVLEVDPRGDKATAGDGIILSPTSSATSGSQTSLEVPDAGGMNARRLSAASSSAGGSDSFSSSPSSSQQEEVEQRQGSSSGSTTGSTSSTSIGDAWERAARPDRSASETSPSGSSSSLGTNGTGVCSIRFAPLPTSGRLKRANSITIGVAARSQLLHSQGAGRQQYALPPSHPQSSYQRQPQQRGREQDQPHHTQMWYMPGAQRPDDVIDIGEELKKSATKVWRRMRRGSSASSGNGGVVGEDGKRSASVPPTPLPESHGEGGEEEKGEGEEEEEEEEEEEATKTPKRAQSPVQALAKQDHHQHDHTEGPQHDSYHLGNEHEEEGARTPRSSMQRRLSTGAFLGNASLRGMQDKRRRDVLGFDSDEEGEGNKANDDDERGREERAKFAEDLGISKASKVSQRTSPSVWNPSSLLSSLSTSITATAAEGRDNDEGDGEDYHEADESLSANVSTDEEDPDDEETREAQQLADEAVKSHSAKATRAGAVEKIERRQNT</sequence>
<dbReference type="InParanoid" id="A0A316YWP5"/>
<protein>
    <submittedName>
        <fullName evidence="2">Uncharacterized protein</fullName>
    </submittedName>
</protein>
<evidence type="ECO:0000313" key="3">
    <source>
        <dbReference type="Proteomes" id="UP000245768"/>
    </source>
</evidence>
<feature type="compositionally biased region" description="Polar residues" evidence="1">
    <location>
        <begin position="1"/>
        <end position="13"/>
    </location>
</feature>
<evidence type="ECO:0000313" key="2">
    <source>
        <dbReference type="EMBL" id="PWN93552.1"/>
    </source>
</evidence>
<feature type="compositionally biased region" description="Basic and acidic residues" evidence="1">
    <location>
        <begin position="539"/>
        <end position="555"/>
    </location>
</feature>